<dbReference type="AlphaFoldDB" id="A0A4Y2H4V8"/>
<sequence length="29" mass="3309">MDHPDLVELPPLLLPQLQVDPEVKDLTDQ</sequence>
<gene>
    <name evidence="1" type="ORF">AVEN_17396_1</name>
</gene>
<dbReference type="EMBL" id="BGPR01001678">
    <property type="protein sequence ID" value="GBM59354.1"/>
    <property type="molecule type" value="Genomic_DNA"/>
</dbReference>
<evidence type="ECO:0000313" key="1">
    <source>
        <dbReference type="EMBL" id="GBM59354.1"/>
    </source>
</evidence>
<evidence type="ECO:0000313" key="2">
    <source>
        <dbReference type="Proteomes" id="UP000499080"/>
    </source>
</evidence>
<protein>
    <submittedName>
        <fullName evidence="1">Uncharacterized protein</fullName>
    </submittedName>
</protein>
<accession>A0A4Y2H4V8</accession>
<organism evidence="1 2">
    <name type="scientific">Araneus ventricosus</name>
    <name type="common">Orbweaver spider</name>
    <name type="synonym">Epeira ventricosa</name>
    <dbReference type="NCBI Taxonomy" id="182803"/>
    <lineage>
        <taxon>Eukaryota</taxon>
        <taxon>Metazoa</taxon>
        <taxon>Ecdysozoa</taxon>
        <taxon>Arthropoda</taxon>
        <taxon>Chelicerata</taxon>
        <taxon>Arachnida</taxon>
        <taxon>Araneae</taxon>
        <taxon>Araneomorphae</taxon>
        <taxon>Entelegynae</taxon>
        <taxon>Araneoidea</taxon>
        <taxon>Araneidae</taxon>
        <taxon>Araneus</taxon>
    </lineage>
</organism>
<reference evidence="1 2" key="1">
    <citation type="journal article" date="2019" name="Sci. Rep.">
        <title>Orb-weaving spider Araneus ventricosus genome elucidates the spidroin gene catalogue.</title>
        <authorList>
            <person name="Kono N."/>
            <person name="Nakamura H."/>
            <person name="Ohtoshi R."/>
            <person name="Moran D.A.P."/>
            <person name="Shinohara A."/>
            <person name="Yoshida Y."/>
            <person name="Fujiwara M."/>
            <person name="Mori M."/>
            <person name="Tomita M."/>
            <person name="Arakawa K."/>
        </authorList>
    </citation>
    <scope>NUCLEOTIDE SEQUENCE [LARGE SCALE GENOMIC DNA]</scope>
</reference>
<feature type="non-terminal residue" evidence="1">
    <location>
        <position position="29"/>
    </location>
</feature>
<dbReference type="Proteomes" id="UP000499080">
    <property type="component" value="Unassembled WGS sequence"/>
</dbReference>
<name>A0A4Y2H4V8_ARAVE</name>
<keyword evidence="2" id="KW-1185">Reference proteome</keyword>
<comment type="caution">
    <text evidence="1">The sequence shown here is derived from an EMBL/GenBank/DDBJ whole genome shotgun (WGS) entry which is preliminary data.</text>
</comment>
<proteinExistence type="predicted"/>